<dbReference type="Bgee" id="WBGene00020322">
    <property type="expression patterns" value="Expressed in germ line (C elegans) and 4 other cell types or tissues"/>
</dbReference>
<dbReference type="PhylomeDB" id="Q22322"/>
<dbReference type="Proteomes" id="UP000001940">
    <property type="component" value="Chromosome X"/>
</dbReference>
<gene>
    <name evidence="5" type="ORF">CELE_T07F12.2</name>
    <name evidence="5 7" type="ORF">T07F12.2</name>
</gene>
<dbReference type="InterPro" id="IPR003137">
    <property type="entry name" value="PA_domain"/>
</dbReference>
<protein>
    <submittedName>
        <fullName evidence="5">PA domain-containing protein</fullName>
    </submittedName>
</protein>
<dbReference type="UCSC" id="T07F12.2">
    <property type="organism name" value="c. elegans"/>
</dbReference>
<keyword evidence="6" id="KW-1185">Reference proteome</keyword>
<evidence type="ECO:0007829" key="8">
    <source>
        <dbReference type="PeptideAtlas" id="Q22322"/>
    </source>
</evidence>
<dbReference type="InterPro" id="IPR046450">
    <property type="entry name" value="PA_dom_sf"/>
</dbReference>
<dbReference type="InParanoid" id="Q22322"/>
<feature type="domain" description="PA" evidence="4">
    <location>
        <begin position="75"/>
        <end position="133"/>
    </location>
</feature>
<dbReference type="Pfam" id="PF02225">
    <property type="entry name" value="PA"/>
    <property type="match status" value="1"/>
</dbReference>
<dbReference type="SUPFAM" id="SSF52025">
    <property type="entry name" value="PA domain"/>
    <property type="match status" value="1"/>
</dbReference>
<dbReference type="AGR" id="WB:WBGene00020322"/>
<organism evidence="5 6">
    <name type="scientific">Caenorhabditis elegans</name>
    <dbReference type="NCBI Taxonomy" id="6239"/>
    <lineage>
        <taxon>Eukaryota</taxon>
        <taxon>Metazoa</taxon>
        <taxon>Ecdysozoa</taxon>
        <taxon>Nematoda</taxon>
        <taxon>Chromadorea</taxon>
        <taxon>Rhabditida</taxon>
        <taxon>Rhabditina</taxon>
        <taxon>Rhabditomorpha</taxon>
        <taxon>Rhabditoidea</taxon>
        <taxon>Rhabditidae</taxon>
        <taxon>Peloderinae</taxon>
        <taxon>Caenorhabditis</taxon>
    </lineage>
</organism>
<evidence type="ECO:0000313" key="5">
    <source>
        <dbReference type="EMBL" id="CCD70853.2"/>
    </source>
</evidence>
<dbReference type="eggNOG" id="KOG3920">
    <property type="taxonomic scope" value="Eukaryota"/>
</dbReference>
<dbReference type="PaxDb" id="6239-T07F12.2"/>
<dbReference type="KEGG" id="cel:CELE_T07F12.2"/>
<dbReference type="EMBL" id="BX284606">
    <property type="protein sequence ID" value="CCD70853.2"/>
    <property type="molecule type" value="Genomic_DNA"/>
</dbReference>
<dbReference type="Gene3D" id="3.50.30.30">
    <property type="match status" value="1"/>
</dbReference>
<dbReference type="CTD" id="180762"/>
<dbReference type="WormBase" id="T07F12.2">
    <property type="protein sequence ID" value="CE54387"/>
    <property type="gene ID" value="WBGene00020322"/>
</dbReference>
<evidence type="ECO:0000259" key="4">
    <source>
        <dbReference type="Pfam" id="PF02225"/>
    </source>
</evidence>
<keyword evidence="1 3" id="KW-0732">Signal</keyword>
<evidence type="ECO:0000256" key="1">
    <source>
        <dbReference type="ARBA" id="ARBA00022729"/>
    </source>
</evidence>
<keyword evidence="8" id="KW-1267">Proteomics identification</keyword>
<feature type="chain" id="PRO_5034997408" evidence="3">
    <location>
        <begin position="21"/>
        <end position="205"/>
    </location>
</feature>
<dbReference type="PeptideAtlas" id="Q22322"/>
<sequence length="205" mass="23866">MKPRGWLLFSFLLIIQVAYAKIPREYEEVENQDNMLFTVTEPYTLAYTYQMKHAFMLGVHFPDGANKTFRNLEMVLADPVHGCEALRNEIFAPSVILMERGECSFTVKALNGEKAGATVIMVTDSQNYEYSYHQYYVNMIPDESLDRANVPCVYVAPVTGRYFRDHLEEGGTIKLDIPVERNYAPWVHHQKKAPWEIWPDEDHYF</sequence>
<feature type="signal peptide" evidence="3">
    <location>
        <begin position="1"/>
        <end position="20"/>
    </location>
</feature>
<name>Q22322_CAEEL</name>
<evidence type="ECO:0000256" key="2">
    <source>
        <dbReference type="ARBA" id="ARBA00023180"/>
    </source>
</evidence>
<evidence type="ECO:0000256" key="3">
    <source>
        <dbReference type="SAM" id="SignalP"/>
    </source>
</evidence>
<keyword evidence="2" id="KW-0325">Glycoprotein</keyword>
<dbReference type="OrthoDB" id="206201at2759"/>
<dbReference type="PANTHER" id="PTHR22702:SF1">
    <property type="entry name" value="PROTEASE-ASSOCIATED DOMAIN-CONTAINING PROTEIN 1"/>
    <property type="match status" value="1"/>
</dbReference>
<evidence type="ECO:0000313" key="6">
    <source>
        <dbReference type="Proteomes" id="UP000001940"/>
    </source>
</evidence>
<dbReference type="PANTHER" id="PTHR22702">
    <property type="entry name" value="PROTEASE-ASSOCIATED DOMAIN-CONTAINING PROTEIN"/>
    <property type="match status" value="1"/>
</dbReference>
<dbReference type="HOGENOM" id="CLU_084006_1_0_1"/>
<dbReference type="SMR" id="Q22322"/>
<reference evidence="5 6" key="1">
    <citation type="journal article" date="1998" name="Science">
        <title>Genome sequence of the nematode C. elegans: a platform for investigating biology.</title>
        <authorList>
            <consortium name="The C. elegans sequencing consortium"/>
            <person name="Sulson J.E."/>
            <person name="Waterston R."/>
        </authorList>
    </citation>
    <scope>NUCLEOTIDE SEQUENCE [LARGE SCALE GENOMIC DNA]</scope>
    <source>
        <strain evidence="5 6">Bristol N2</strain>
    </source>
</reference>
<dbReference type="AlphaFoldDB" id="Q22322"/>
<dbReference type="FunCoup" id="Q22322">
    <property type="interactions" value="606"/>
</dbReference>
<dbReference type="GeneID" id="180762"/>
<proteinExistence type="evidence at protein level"/>
<evidence type="ECO:0000313" key="7">
    <source>
        <dbReference type="WormBase" id="T07F12.2"/>
    </source>
</evidence>
<accession>Q22322</accession>